<dbReference type="EMBL" id="KN818223">
    <property type="protein sequence ID" value="KIL70753.1"/>
    <property type="molecule type" value="Genomic_DNA"/>
</dbReference>
<gene>
    <name evidence="5" type="ORF">M378DRAFT_66832</name>
</gene>
<dbReference type="PANTHER" id="PTHR31836:SF28">
    <property type="entry name" value="SRCR DOMAIN-CONTAINING PROTEIN-RELATED"/>
    <property type="match status" value="1"/>
</dbReference>
<dbReference type="InParanoid" id="A0A0C2XNL4"/>
<dbReference type="Gene3D" id="2.40.40.10">
    <property type="entry name" value="RlpA-like domain"/>
    <property type="match status" value="1"/>
</dbReference>
<proteinExistence type="predicted"/>
<dbReference type="OrthoDB" id="623670at2759"/>
<dbReference type="Pfam" id="PF03330">
    <property type="entry name" value="DPBB_1"/>
    <property type="match status" value="1"/>
</dbReference>
<feature type="domain" description="RlpA-like protein double-psi beta-barrel" evidence="4">
    <location>
        <begin position="79"/>
        <end position="174"/>
    </location>
</feature>
<name>A0A0C2XNL4_AMAMK</name>
<dbReference type="SUPFAM" id="SSF50685">
    <property type="entry name" value="Barwin-like endoglucanases"/>
    <property type="match status" value="1"/>
</dbReference>
<evidence type="ECO:0000256" key="1">
    <source>
        <dbReference type="ARBA" id="ARBA00022729"/>
    </source>
</evidence>
<sequence>MAFTKCLFVLFALAVWVNALTTPHIARAHNHRAIAARLAPATTTTPQAAPSPSLTNSGGNSGSGSSGNSGLPSFLVGTQTGQGTFYSTGLGACGITNQDTDYIAAVSHLLFDAFPDYNGVNPNSNPICNRKVQVHYQGKSVTVAITDRCEGCALTDLDFSPSAFDQLADPSVGRLSGMTWVWI</sequence>
<evidence type="ECO:0000256" key="3">
    <source>
        <dbReference type="SAM" id="SignalP"/>
    </source>
</evidence>
<feature type="signal peptide" evidence="3">
    <location>
        <begin position="1"/>
        <end position="19"/>
    </location>
</feature>
<keyword evidence="6" id="KW-1185">Reference proteome</keyword>
<dbReference type="InterPro" id="IPR009009">
    <property type="entry name" value="RlpA-like_DPBB"/>
</dbReference>
<feature type="chain" id="PRO_5002159061" description="RlpA-like protein double-psi beta-barrel domain-containing protein" evidence="3">
    <location>
        <begin position="20"/>
        <end position="183"/>
    </location>
</feature>
<dbReference type="InterPro" id="IPR036908">
    <property type="entry name" value="RlpA-like_sf"/>
</dbReference>
<evidence type="ECO:0000256" key="2">
    <source>
        <dbReference type="SAM" id="MobiDB-lite"/>
    </source>
</evidence>
<dbReference type="HOGENOM" id="CLU_047639_2_0_1"/>
<protein>
    <recommendedName>
        <fullName evidence="4">RlpA-like protein double-psi beta-barrel domain-containing protein</fullName>
    </recommendedName>
</protein>
<dbReference type="Proteomes" id="UP000054549">
    <property type="component" value="Unassembled WGS sequence"/>
</dbReference>
<dbReference type="InterPro" id="IPR051477">
    <property type="entry name" value="Expansin_CellWall"/>
</dbReference>
<dbReference type="AlphaFoldDB" id="A0A0C2XNL4"/>
<dbReference type="PANTHER" id="PTHR31836">
    <property type="match status" value="1"/>
</dbReference>
<reference evidence="5 6" key="1">
    <citation type="submission" date="2014-04" db="EMBL/GenBank/DDBJ databases">
        <title>Evolutionary Origins and Diversification of the Mycorrhizal Mutualists.</title>
        <authorList>
            <consortium name="DOE Joint Genome Institute"/>
            <consortium name="Mycorrhizal Genomics Consortium"/>
            <person name="Kohler A."/>
            <person name="Kuo A."/>
            <person name="Nagy L.G."/>
            <person name="Floudas D."/>
            <person name="Copeland A."/>
            <person name="Barry K.W."/>
            <person name="Cichocki N."/>
            <person name="Veneault-Fourrey C."/>
            <person name="LaButti K."/>
            <person name="Lindquist E.A."/>
            <person name="Lipzen A."/>
            <person name="Lundell T."/>
            <person name="Morin E."/>
            <person name="Murat C."/>
            <person name="Riley R."/>
            <person name="Ohm R."/>
            <person name="Sun H."/>
            <person name="Tunlid A."/>
            <person name="Henrissat B."/>
            <person name="Grigoriev I.V."/>
            <person name="Hibbett D.S."/>
            <person name="Martin F."/>
        </authorList>
    </citation>
    <scope>NUCLEOTIDE SEQUENCE [LARGE SCALE GENOMIC DNA]</scope>
    <source>
        <strain evidence="5 6">Koide BX008</strain>
    </source>
</reference>
<evidence type="ECO:0000259" key="4">
    <source>
        <dbReference type="Pfam" id="PF03330"/>
    </source>
</evidence>
<dbReference type="STRING" id="946122.A0A0C2XNL4"/>
<accession>A0A0C2XNL4</accession>
<feature type="compositionally biased region" description="Low complexity" evidence="2">
    <location>
        <begin position="41"/>
        <end position="58"/>
    </location>
</feature>
<evidence type="ECO:0000313" key="5">
    <source>
        <dbReference type="EMBL" id="KIL70753.1"/>
    </source>
</evidence>
<organism evidence="5 6">
    <name type="scientific">Amanita muscaria (strain Koide BX008)</name>
    <dbReference type="NCBI Taxonomy" id="946122"/>
    <lineage>
        <taxon>Eukaryota</taxon>
        <taxon>Fungi</taxon>
        <taxon>Dikarya</taxon>
        <taxon>Basidiomycota</taxon>
        <taxon>Agaricomycotina</taxon>
        <taxon>Agaricomycetes</taxon>
        <taxon>Agaricomycetidae</taxon>
        <taxon>Agaricales</taxon>
        <taxon>Pluteineae</taxon>
        <taxon>Amanitaceae</taxon>
        <taxon>Amanita</taxon>
    </lineage>
</organism>
<keyword evidence="1 3" id="KW-0732">Signal</keyword>
<evidence type="ECO:0000313" key="6">
    <source>
        <dbReference type="Proteomes" id="UP000054549"/>
    </source>
</evidence>
<dbReference type="CDD" id="cd22191">
    <property type="entry name" value="DPBB_RlpA_EXP_N-like"/>
    <property type="match status" value="1"/>
</dbReference>
<feature type="region of interest" description="Disordered" evidence="2">
    <location>
        <begin position="41"/>
        <end position="67"/>
    </location>
</feature>